<dbReference type="UniPathway" id="UPA00262">
    <property type="reaction ID" value="UER00222"/>
</dbReference>
<keyword evidence="7" id="KW-1133">Transmembrane helix</keyword>
<evidence type="ECO:0000256" key="7">
    <source>
        <dbReference type="SAM" id="Phobius"/>
    </source>
</evidence>
<evidence type="ECO:0000256" key="5">
    <source>
        <dbReference type="ARBA" id="ARBA00023244"/>
    </source>
</evidence>
<comment type="catalytic activity">
    <reaction evidence="6">
        <text>precorrin-2 + NAD(+) = sirohydrochlorin + NADH + 2 H(+)</text>
        <dbReference type="Rhea" id="RHEA:15613"/>
        <dbReference type="ChEBI" id="CHEBI:15378"/>
        <dbReference type="ChEBI" id="CHEBI:57540"/>
        <dbReference type="ChEBI" id="CHEBI:57945"/>
        <dbReference type="ChEBI" id="CHEBI:58351"/>
        <dbReference type="ChEBI" id="CHEBI:58827"/>
        <dbReference type="EC" id="1.3.1.76"/>
    </reaction>
</comment>
<evidence type="ECO:0000256" key="6">
    <source>
        <dbReference type="ARBA" id="ARBA00047561"/>
    </source>
</evidence>
<dbReference type="InterPro" id="IPR006367">
    <property type="entry name" value="Sirohaem_synthase_N"/>
</dbReference>
<dbReference type="InterPro" id="IPR028161">
    <property type="entry name" value="Met8-like"/>
</dbReference>
<keyword evidence="5" id="KW-0627">Porphyrin biosynthesis</keyword>
<evidence type="ECO:0000256" key="3">
    <source>
        <dbReference type="ARBA" id="ARBA00023002"/>
    </source>
</evidence>
<keyword evidence="10" id="KW-1185">Reference proteome</keyword>
<dbReference type="EC" id="1.3.1.76" evidence="2"/>
<dbReference type="NCBIfam" id="TIGR01470">
    <property type="entry name" value="cysG_Nterm"/>
    <property type="match status" value="1"/>
</dbReference>
<dbReference type="OrthoDB" id="45564at2"/>
<evidence type="ECO:0000259" key="8">
    <source>
        <dbReference type="Pfam" id="PF14824"/>
    </source>
</evidence>
<keyword evidence="3" id="KW-0560">Oxidoreductase</keyword>
<protein>
    <recommendedName>
        <fullName evidence="2">precorrin-2 dehydrogenase</fullName>
        <ecNumber evidence="2">1.3.1.76</ecNumber>
    </recommendedName>
</protein>
<name>A0A521DAT0_9SPHI</name>
<dbReference type="Gene3D" id="3.40.50.720">
    <property type="entry name" value="NAD(P)-binding Rossmann-like Domain"/>
    <property type="match status" value="1"/>
</dbReference>
<keyword evidence="7" id="KW-0812">Transmembrane</keyword>
<dbReference type="Pfam" id="PF13241">
    <property type="entry name" value="NAD_binding_7"/>
    <property type="match status" value="1"/>
</dbReference>
<evidence type="ECO:0000256" key="2">
    <source>
        <dbReference type="ARBA" id="ARBA00012400"/>
    </source>
</evidence>
<comment type="pathway">
    <text evidence="1">Porphyrin-containing compound metabolism; siroheme biosynthesis; sirohydrochlorin from precorrin-2: step 1/1.</text>
</comment>
<dbReference type="PANTHER" id="PTHR35330:SF1">
    <property type="entry name" value="SIROHEME BIOSYNTHESIS PROTEIN MET8"/>
    <property type="match status" value="1"/>
</dbReference>
<dbReference type="RefSeq" id="WP_142604003.1">
    <property type="nucleotide sequence ID" value="NZ_FXSZ01000006.1"/>
</dbReference>
<reference evidence="9 10" key="1">
    <citation type="submission" date="2017-05" db="EMBL/GenBank/DDBJ databases">
        <authorList>
            <person name="Varghese N."/>
            <person name="Submissions S."/>
        </authorList>
    </citation>
    <scope>NUCLEOTIDE SEQUENCE [LARGE SCALE GENOMIC DNA]</scope>
    <source>
        <strain evidence="9 10">DSM 21342</strain>
    </source>
</reference>
<dbReference type="PANTHER" id="PTHR35330">
    <property type="entry name" value="SIROHEME BIOSYNTHESIS PROTEIN MET8"/>
    <property type="match status" value="1"/>
</dbReference>
<dbReference type="InterPro" id="IPR036291">
    <property type="entry name" value="NAD(P)-bd_dom_sf"/>
</dbReference>
<dbReference type="GO" id="GO:0004325">
    <property type="term" value="F:ferrochelatase activity"/>
    <property type="evidence" value="ECO:0007669"/>
    <property type="project" value="InterPro"/>
</dbReference>
<dbReference type="SUPFAM" id="SSF75615">
    <property type="entry name" value="Siroheme synthase middle domains-like"/>
    <property type="match status" value="1"/>
</dbReference>
<evidence type="ECO:0000256" key="4">
    <source>
        <dbReference type="ARBA" id="ARBA00023027"/>
    </source>
</evidence>
<dbReference type="GO" id="GO:0043115">
    <property type="term" value="F:precorrin-2 dehydrogenase activity"/>
    <property type="evidence" value="ECO:0007669"/>
    <property type="project" value="UniProtKB-EC"/>
</dbReference>
<dbReference type="EMBL" id="FXSZ01000006">
    <property type="protein sequence ID" value="SMO67990.1"/>
    <property type="molecule type" value="Genomic_DNA"/>
</dbReference>
<organism evidence="9 10">
    <name type="scientific">Solitalea koreensis</name>
    <dbReference type="NCBI Taxonomy" id="543615"/>
    <lineage>
        <taxon>Bacteria</taxon>
        <taxon>Pseudomonadati</taxon>
        <taxon>Bacteroidota</taxon>
        <taxon>Sphingobacteriia</taxon>
        <taxon>Sphingobacteriales</taxon>
        <taxon>Sphingobacteriaceae</taxon>
        <taxon>Solitalea</taxon>
    </lineage>
</organism>
<dbReference type="SUPFAM" id="SSF51735">
    <property type="entry name" value="NAD(P)-binding Rossmann-fold domains"/>
    <property type="match status" value="1"/>
</dbReference>
<accession>A0A521DAT0</accession>
<evidence type="ECO:0000256" key="1">
    <source>
        <dbReference type="ARBA" id="ARBA00005010"/>
    </source>
</evidence>
<keyword evidence="4" id="KW-0520">NAD</keyword>
<dbReference type="InterPro" id="IPR028281">
    <property type="entry name" value="Sirohaem_synthase_central"/>
</dbReference>
<dbReference type="AlphaFoldDB" id="A0A521DAT0"/>
<dbReference type="Gene3D" id="3.30.160.110">
    <property type="entry name" value="Siroheme synthase, domain 2"/>
    <property type="match status" value="1"/>
</dbReference>
<keyword evidence="7" id="KW-0472">Membrane</keyword>
<dbReference type="Pfam" id="PF14824">
    <property type="entry name" value="Sirohm_synth_M"/>
    <property type="match status" value="1"/>
</dbReference>
<gene>
    <name evidence="9" type="ORF">SAMN06265350_10671</name>
</gene>
<dbReference type="GO" id="GO:0019354">
    <property type="term" value="P:siroheme biosynthetic process"/>
    <property type="evidence" value="ECO:0007669"/>
    <property type="project" value="UniProtKB-UniPathway"/>
</dbReference>
<sequence length="246" mass="27815">MEVLAIDKNKIVTENQSEVNHYSRNCLFPIFLKLENLETIIVGGGNIALEKLRALINNSPDAKVELLAKEIKTEVKEFLIKYKIPFREKLFEEKDITGKNLVIVAIDDQKVSAEIHKICERQNILVNVADTPDYCDFYLSSIVQKGNLKIAISTNGKSPTIAKRVKDILNDAFPDEINDVLNNMEVIRKKLSGDFKKKVFQLNNITSVLTLKTQAENSKQLKIEDSFIYVSIAIGLIIGFLLGEYL</sequence>
<feature type="domain" description="Siroheme synthase central" evidence="8">
    <location>
        <begin position="146"/>
        <end position="170"/>
    </location>
</feature>
<proteinExistence type="predicted"/>
<evidence type="ECO:0000313" key="10">
    <source>
        <dbReference type="Proteomes" id="UP000315971"/>
    </source>
</evidence>
<dbReference type="Proteomes" id="UP000315971">
    <property type="component" value="Unassembled WGS sequence"/>
</dbReference>
<evidence type="ECO:0000313" key="9">
    <source>
        <dbReference type="EMBL" id="SMO67990.1"/>
    </source>
</evidence>
<feature type="transmembrane region" description="Helical" evidence="7">
    <location>
        <begin position="226"/>
        <end position="243"/>
    </location>
</feature>